<dbReference type="InterPro" id="IPR002541">
    <property type="entry name" value="Cyt_c_assembly"/>
</dbReference>
<keyword evidence="4" id="KW-1185">Reference proteome</keyword>
<evidence type="ECO:0000259" key="2">
    <source>
        <dbReference type="Pfam" id="PF01578"/>
    </source>
</evidence>
<feature type="transmembrane region" description="Helical" evidence="1">
    <location>
        <begin position="225"/>
        <end position="243"/>
    </location>
</feature>
<protein>
    <submittedName>
        <fullName evidence="3">Cytochrome c biogenesis protein CcsA</fullName>
    </submittedName>
</protein>
<dbReference type="Proteomes" id="UP001221189">
    <property type="component" value="Unassembled WGS sequence"/>
</dbReference>
<dbReference type="Pfam" id="PF01578">
    <property type="entry name" value="Cytochrom_C_asm"/>
    <property type="match status" value="1"/>
</dbReference>
<accession>A0ABT5KIW9</accession>
<name>A0ABT5KIW9_9BURK</name>
<dbReference type="PANTHER" id="PTHR38034">
    <property type="entry name" value="INNER MEMBRANE PROTEIN YPJD"/>
    <property type="match status" value="1"/>
</dbReference>
<keyword evidence="1" id="KW-0812">Transmembrane</keyword>
<gene>
    <name evidence="3" type="primary">ccsA</name>
    <name evidence="3" type="ORF">PRZ03_20070</name>
</gene>
<feature type="transmembrane region" description="Helical" evidence="1">
    <location>
        <begin position="105"/>
        <end position="123"/>
    </location>
</feature>
<organism evidence="3 4">
    <name type="scientific">Roseateles albus</name>
    <dbReference type="NCBI Taxonomy" id="2987525"/>
    <lineage>
        <taxon>Bacteria</taxon>
        <taxon>Pseudomonadati</taxon>
        <taxon>Pseudomonadota</taxon>
        <taxon>Betaproteobacteria</taxon>
        <taxon>Burkholderiales</taxon>
        <taxon>Sphaerotilaceae</taxon>
        <taxon>Roseateles</taxon>
    </lineage>
</organism>
<dbReference type="InterPro" id="IPR052372">
    <property type="entry name" value="YpjD/HemX"/>
</dbReference>
<evidence type="ECO:0000313" key="4">
    <source>
        <dbReference type="Proteomes" id="UP001221189"/>
    </source>
</evidence>
<feature type="transmembrane region" description="Helical" evidence="1">
    <location>
        <begin position="46"/>
        <end position="68"/>
    </location>
</feature>
<feature type="transmembrane region" description="Helical" evidence="1">
    <location>
        <begin position="255"/>
        <end position="273"/>
    </location>
</feature>
<dbReference type="RefSeq" id="WP_263535651.1">
    <property type="nucleotide sequence ID" value="NZ_JAQQXT010000015.1"/>
</dbReference>
<dbReference type="PANTHER" id="PTHR38034:SF1">
    <property type="entry name" value="INNER MEMBRANE PROTEIN YPJD"/>
    <property type="match status" value="1"/>
</dbReference>
<feature type="transmembrane region" description="Helical" evidence="1">
    <location>
        <begin position="135"/>
        <end position="158"/>
    </location>
</feature>
<feature type="transmembrane region" description="Helical" evidence="1">
    <location>
        <begin position="74"/>
        <end position="93"/>
    </location>
</feature>
<feature type="transmembrane region" description="Helical" evidence="1">
    <location>
        <begin position="192"/>
        <end position="213"/>
    </location>
</feature>
<evidence type="ECO:0000256" key="1">
    <source>
        <dbReference type="SAM" id="Phobius"/>
    </source>
</evidence>
<keyword evidence="1" id="KW-1133">Transmembrane helix</keyword>
<comment type="caution">
    <text evidence="3">The sequence shown here is derived from an EMBL/GenBank/DDBJ whole genome shotgun (WGS) entry which is preliminary data.</text>
</comment>
<evidence type="ECO:0000313" key="3">
    <source>
        <dbReference type="EMBL" id="MDC8773870.1"/>
    </source>
</evidence>
<sequence length="281" mass="30639">MILSSAYQTPAGALLAGASLLSISAYGWVAAASGRGQETPARPQGALLLAWAVHLLALILDIAGLGQAVPGARFGFAPALSMTVWLVIAVYMLESRFLPLASVRRILALMAATVVLLAFVFPGESRPQAASPWAPIHWVLGLASYGLFGVAVLHAALLSRAERQMRQMKPGIGKPQEPRPEPLMPLLRLERLTFQFVGAGVAVLSLAVLLGWWFTPHWRWDHKNLFAVLGWLVLSGLLAGRRVFGWRGRRATRWLYFGALMLLLSYAGSRFVLEVVLQRTV</sequence>
<dbReference type="EMBL" id="JAQQXT010000015">
    <property type="protein sequence ID" value="MDC8773870.1"/>
    <property type="molecule type" value="Genomic_DNA"/>
</dbReference>
<keyword evidence="1" id="KW-0472">Membrane</keyword>
<feature type="domain" description="Cytochrome c assembly protein" evidence="2">
    <location>
        <begin position="82"/>
        <end position="275"/>
    </location>
</feature>
<feature type="transmembrane region" description="Helical" evidence="1">
    <location>
        <begin position="12"/>
        <end position="34"/>
    </location>
</feature>
<reference evidence="3 4" key="1">
    <citation type="submission" date="2022-10" db="EMBL/GenBank/DDBJ databases">
        <title>Paucibacter sp. hw1 Genome sequencing.</title>
        <authorList>
            <person name="Park S."/>
        </authorList>
    </citation>
    <scope>NUCLEOTIDE SEQUENCE [LARGE SCALE GENOMIC DNA]</scope>
    <source>
        <strain evidence="4">hw1</strain>
    </source>
</reference>
<proteinExistence type="predicted"/>